<dbReference type="Pfam" id="PF03473">
    <property type="entry name" value="MOSC"/>
    <property type="match status" value="1"/>
</dbReference>
<protein>
    <recommendedName>
        <fullName evidence="1">MOSC domain-containing protein</fullName>
    </recommendedName>
</protein>
<organism evidence="2">
    <name type="scientific">Hyperionvirus sp</name>
    <dbReference type="NCBI Taxonomy" id="2487770"/>
    <lineage>
        <taxon>Viruses</taxon>
        <taxon>Varidnaviria</taxon>
        <taxon>Bamfordvirae</taxon>
        <taxon>Nucleocytoviricota</taxon>
        <taxon>Megaviricetes</taxon>
        <taxon>Imitervirales</taxon>
        <taxon>Mimiviridae</taxon>
        <taxon>Klosneuvirinae</taxon>
    </lineage>
</organism>
<dbReference type="GO" id="GO:0030170">
    <property type="term" value="F:pyridoxal phosphate binding"/>
    <property type="evidence" value="ECO:0007669"/>
    <property type="project" value="InterPro"/>
</dbReference>
<evidence type="ECO:0000313" key="2">
    <source>
        <dbReference type="EMBL" id="AYV82465.1"/>
    </source>
</evidence>
<reference evidence="2" key="1">
    <citation type="submission" date="2018-10" db="EMBL/GenBank/DDBJ databases">
        <title>Hidden diversity of soil giant viruses.</title>
        <authorList>
            <person name="Schulz F."/>
            <person name="Alteio L."/>
            <person name="Goudeau D."/>
            <person name="Ryan E.M."/>
            <person name="Malmstrom R.R."/>
            <person name="Blanchard J."/>
            <person name="Woyke T."/>
        </authorList>
    </citation>
    <scope>NUCLEOTIDE SEQUENCE</scope>
    <source>
        <strain evidence="2">HYV1</strain>
    </source>
</reference>
<dbReference type="PANTHER" id="PTHR36930:SF1">
    <property type="entry name" value="MOSC DOMAIN-CONTAINING PROTEIN"/>
    <property type="match status" value="1"/>
</dbReference>
<dbReference type="GO" id="GO:0030151">
    <property type="term" value="F:molybdenum ion binding"/>
    <property type="evidence" value="ECO:0007669"/>
    <property type="project" value="InterPro"/>
</dbReference>
<dbReference type="EMBL" id="MK072383">
    <property type="protein sequence ID" value="AYV82465.1"/>
    <property type="molecule type" value="Genomic_DNA"/>
</dbReference>
<evidence type="ECO:0000259" key="1">
    <source>
        <dbReference type="PROSITE" id="PS51340"/>
    </source>
</evidence>
<gene>
    <name evidence="2" type="ORF">Hyperionvirus1_44</name>
</gene>
<proteinExistence type="predicted"/>
<accession>A0A3G5A5D6</accession>
<dbReference type="GO" id="GO:0003824">
    <property type="term" value="F:catalytic activity"/>
    <property type="evidence" value="ECO:0007669"/>
    <property type="project" value="InterPro"/>
</dbReference>
<dbReference type="PANTHER" id="PTHR36930">
    <property type="entry name" value="METAL-SULFUR CLUSTER BIOSYNTHESIS PROTEINS YUAD-RELATED"/>
    <property type="match status" value="1"/>
</dbReference>
<dbReference type="InterPro" id="IPR005302">
    <property type="entry name" value="MoCF_Sase_C"/>
</dbReference>
<feature type="domain" description="MOSC" evidence="1">
    <location>
        <begin position="31"/>
        <end position="168"/>
    </location>
</feature>
<dbReference type="Gene3D" id="2.40.33.20">
    <property type="entry name" value="PK beta-barrel domain-like"/>
    <property type="match status" value="1"/>
</dbReference>
<dbReference type="InterPro" id="IPR052716">
    <property type="entry name" value="MOSC_domain"/>
</dbReference>
<name>A0A3G5A5D6_9VIRU</name>
<dbReference type="InterPro" id="IPR011037">
    <property type="entry name" value="Pyrv_Knase-like_insert_dom_sf"/>
</dbReference>
<dbReference type="SUPFAM" id="SSF50800">
    <property type="entry name" value="PK beta-barrel domain-like"/>
    <property type="match status" value="1"/>
</dbReference>
<sequence length="176" mass="19842">MGTVETKDELVEIGTVESLHLHPEIANSPMKNVDSFEVVEGKGIMDDERFYDRGVTKRGRPFLRHLTMLEGEKIKNYAVMCSVDEFMADVFRSNMVVSGVKINLNDLIDKKIYIGSAIVQGYCLRTPCRKMDDVIQGLQTLMRKFGSGIISQIIKSGKISKGDKIYVRKIDLPKPI</sequence>
<dbReference type="PROSITE" id="PS51340">
    <property type="entry name" value="MOSC"/>
    <property type="match status" value="1"/>
</dbReference>